<evidence type="ECO:0000313" key="9">
    <source>
        <dbReference type="EMBL" id="GMM51774.1"/>
    </source>
</evidence>
<feature type="transmembrane region" description="Helical" evidence="7">
    <location>
        <begin position="136"/>
        <end position="162"/>
    </location>
</feature>
<comment type="subcellular location">
    <subcellularLocation>
        <location evidence="1">Membrane</location>
        <topology evidence="1">Multi-pass membrane protein</topology>
    </subcellularLocation>
</comment>
<evidence type="ECO:0000256" key="5">
    <source>
        <dbReference type="ARBA" id="ARBA00022989"/>
    </source>
</evidence>
<evidence type="ECO:0000256" key="6">
    <source>
        <dbReference type="ARBA" id="ARBA00023136"/>
    </source>
</evidence>
<dbReference type="GO" id="GO:0015149">
    <property type="term" value="F:hexose transmembrane transporter activity"/>
    <property type="evidence" value="ECO:0007669"/>
    <property type="project" value="TreeGrafter"/>
</dbReference>
<dbReference type="EMBL" id="BTGC01000008">
    <property type="protein sequence ID" value="GMM51774.1"/>
    <property type="molecule type" value="Genomic_DNA"/>
</dbReference>
<evidence type="ECO:0000256" key="2">
    <source>
        <dbReference type="ARBA" id="ARBA00010992"/>
    </source>
</evidence>
<keyword evidence="4 7" id="KW-0812">Transmembrane</keyword>
<keyword evidence="10" id="KW-1185">Reference proteome</keyword>
<dbReference type="GO" id="GO:0016020">
    <property type="term" value="C:membrane"/>
    <property type="evidence" value="ECO:0007669"/>
    <property type="project" value="UniProtKB-SubCell"/>
</dbReference>
<dbReference type="InterPro" id="IPR003663">
    <property type="entry name" value="Sugar/inositol_transpt"/>
</dbReference>
<accession>A0AAV5RJN0</accession>
<keyword evidence="6 7" id="KW-0472">Membrane</keyword>
<dbReference type="InterPro" id="IPR045263">
    <property type="entry name" value="GLUT"/>
</dbReference>
<gene>
    <name evidence="9" type="ORF">DASB73_027370</name>
</gene>
<dbReference type="Gene3D" id="1.20.1250.20">
    <property type="entry name" value="MFS general substrate transporter like domains"/>
    <property type="match status" value="1"/>
</dbReference>
<organism evidence="9 10">
    <name type="scientific">Starmerella bacillaris</name>
    <name type="common">Yeast</name>
    <name type="synonym">Candida zemplinina</name>
    <dbReference type="NCBI Taxonomy" id="1247836"/>
    <lineage>
        <taxon>Eukaryota</taxon>
        <taxon>Fungi</taxon>
        <taxon>Dikarya</taxon>
        <taxon>Ascomycota</taxon>
        <taxon>Saccharomycotina</taxon>
        <taxon>Dipodascomycetes</taxon>
        <taxon>Dipodascales</taxon>
        <taxon>Trichomonascaceae</taxon>
        <taxon>Starmerella</taxon>
    </lineage>
</organism>
<name>A0AAV5RJN0_STABA</name>
<dbReference type="SUPFAM" id="SSF103473">
    <property type="entry name" value="MFS general substrate transporter"/>
    <property type="match status" value="1"/>
</dbReference>
<protein>
    <submittedName>
        <fullName evidence="9">Vvs1 protein</fullName>
    </submittedName>
</protein>
<evidence type="ECO:0000256" key="1">
    <source>
        <dbReference type="ARBA" id="ARBA00004141"/>
    </source>
</evidence>
<reference evidence="9 10" key="1">
    <citation type="journal article" date="2023" name="Elife">
        <title>Identification of key yeast species and microbe-microbe interactions impacting larval growth of Drosophila in the wild.</title>
        <authorList>
            <person name="Mure A."/>
            <person name="Sugiura Y."/>
            <person name="Maeda R."/>
            <person name="Honda K."/>
            <person name="Sakurai N."/>
            <person name="Takahashi Y."/>
            <person name="Watada M."/>
            <person name="Katoh T."/>
            <person name="Gotoh A."/>
            <person name="Gotoh Y."/>
            <person name="Taniguchi I."/>
            <person name="Nakamura K."/>
            <person name="Hayashi T."/>
            <person name="Katayama T."/>
            <person name="Uemura T."/>
            <person name="Hattori Y."/>
        </authorList>
    </citation>
    <scope>NUCLEOTIDE SEQUENCE [LARGE SCALE GENOMIC DNA]</scope>
    <source>
        <strain evidence="9 10">SB-73</strain>
    </source>
</reference>
<dbReference type="Proteomes" id="UP001362899">
    <property type="component" value="Unassembled WGS sequence"/>
</dbReference>
<evidence type="ECO:0000256" key="3">
    <source>
        <dbReference type="ARBA" id="ARBA00022448"/>
    </source>
</evidence>
<dbReference type="InterPro" id="IPR005828">
    <property type="entry name" value="MFS_sugar_transport-like"/>
</dbReference>
<feature type="transmembrane region" description="Helical" evidence="7">
    <location>
        <begin position="360"/>
        <end position="379"/>
    </location>
</feature>
<comment type="caution">
    <text evidence="9">The sequence shown here is derived from an EMBL/GenBank/DDBJ whole genome shotgun (WGS) entry which is preliminary data.</text>
</comment>
<dbReference type="PROSITE" id="PS50850">
    <property type="entry name" value="MFS"/>
    <property type="match status" value="1"/>
</dbReference>
<evidence type="ECO:0000259" key="8">
    <source>
        <dbReference type="PROSITE" id="PS50850"/>
    </source>
</evidence>
<feature type="transmembrane region" description="Helical" evidence="7">
    <location>
        <begin position="174"/>
        <end position="193"/>
    </location>
</feature>
<feature type="transmembrane region" description="Helical" evidence="7">
    <location>
        <begin position="332"/>
        <end position="353"/>
    </location>
</feature>
<dbReference type="PANTHER" id="PTHR23503">
    <property type="entry name" value="SOLUTE CARRIER FAMILY 2"/>
    <property type="match status" value="1"/>
</dbReference>
<evidence type="ECO:0000313" key="10">
    <source>
        <dbReference type="Proteomes" id="UP001362899"/>
    </source>
</evidence>
<sequence length="472" mass="50686">MYTVDEIKRINSTDAGIYVYIPSPLTTWTDIMNGESIADILLHTAIVSLQPLQFGLHMAILNAPMSSMSCSVSSDCIQNWSPVIPGSIYAVGGLLGSICTSYVLSTRGIVYTLNVFAFCFVVGSIVLASSKTQTQIIFARILTGFAAGGAVVSSPIYVNAIAPPHLKGLLGSSTQLNVNVGIIIAQILGVLFASENWRYIMYVSVLFSVIAVILLRVFVRSVPVKSFSDPEAQTLTGTSHATIHGSHQGATLSNNYSEHQAHHHRHVTITTPGSNATGESISIGVFLKEAKYRHSFITAVSLFMVQQLTGINTIILYGVRILSNSFPNQTKAVNLLLSIINLIATAISASIIDKFGSRKMLLLSLGLMGLFTALLALGLTSGRQLLTLASALLTIVSFAIGIGPIPFMFIGEVTPPEALSLAQSIGTVSSWLSTFAILTIFPFLDSHMGYKSFYIFSACSLAGCIWYSKWLK</sequence>
<dbReference type="Pfam" id="PF00083">
    <property type="entry name" value="Sugar_tr"/>
    <property type="match status" value="1"/>
</dbReference>
<comment type="similarity">
    <text evidence="2">Belongs to the major facilitator superfamily. Sugar transporter (TC 2.A.1.1) family.</text>
</comment>
<feature type="transmembrane region" description="Helical" evidence="7">
    <location>
        <begin position="199"/>
        <end position="219"/>
    </location>
</feature>
<feature type="transmembrane region" description="Helical" evidence="7">
    <location>
        <begin position="111"/>
        <end position="130"/>
    </location>
</feature>
<feature type="domain" description="Major facilitator superfamily (MFS) profile" evidence="8">
    <location>
        <begin position="43"/>
        <end position="472"/>
    </location>
</feature>
<dbReference type="InterPro" id="IPR036259">
    <property type="entry name" value="MFS_trans_sf"/>
</dbReference>
<feature type="transmembrane region" description="Helical" evidence="7">
    <location>
        <begin position="83"/>
        <end position="104"/>
    </location>
</feature>
<feature type="transmembrane region" description="Helical" evidence="7">
    <location>
        <begin position="421"/>
        <end position="444"/>
    </location>
</feature>
<proteinExistence type="inferred from homology"/>
<evidence type="ECO:0000256" key="7">
    <source>
        <dbReference type="SAM" id="Phobius"/>
    </source>
</evidence>
<keyword evidence="5 7" id="KW-1133">Transmembrane helix</keyword>
<feature type="transmembrane region" description="Helical" evidence="7">
    <location>
        <begin position="385"/>
        <end position="409"/>
    </location>
</feature>
<evidence type="ECO:0000256" key="4">
    <source>
        <dbReference type="ARBA" id="ARBA00022692"/>
    </source>
</evidence>
<keyword evidence="3" id="KW-0813">Transport</keyword>
<dbReference type="AlphaFoldDB" id="A0AAV5RJN0"/>
<dbReference type="PRINTS" id="PR00171">
    <property type="entry name" value="SUGRTRNSPORT"/>
</dbReference>
<feature type="transmembrane region" description="Helical" evidence="7">
    <location>
        <begin position="296"/>
        <end position="320"/>
    </location>
</feature>
<dbReference type="InterPro" id="IPR020846">
    <property type="entry name" value="MFS_dom"/>
</dbReference>
<dbReference type="PANTHER" id="PTHR23503:SF8">
    <property type="entry name" value="FACILITATED GLUCOSE TRANSPORTER PROTEIN 1"/>
    <property type="match status" value="1"/>
</dbReference>